<protein>
    <submittedName>
        <fullName evidence="2">Single-stranded DNA-binding protein</fullName>
    </submittedName>
</protein>
<keyword evidence="2" id="KW-0238">DNA-binding</keyword>
<dbReference type="GO" id="GO:0003677">
    <property type="term" value="F:DNA binding"/>
    <property type="evidence" value="ECO:0007669"/>
    <property type="project" value="UniProtKB-KW"/>
</dbReference>
<reference evidence="3" key="1">
    <citation type="journal article" date="2019" name="Curr. Biol.">
        <title>Genome Sequence of Striga asiatica Provides Insight into the Evolution of Plant Parasitism.</title>
        <authorList>
            <person name="Yoshida S."/>
            <person name="Kim S."/>
            <person name="Wafula E.K."/>
            <person name="Tanskanen J."/>
            <person name="Kim Y.M."/>
            <person name="Honaas L."/>
            <person name="Yang Z."/>
            <person name="Spallek T."/>
            <person name="Conn C.E."/>
            <person name="Ichihashi Y."/>
            <person name="Cheong K."/>
            <person name="Cui S."/>
            <person name="Der J.P."/>
            <person name="Gundlach H."/>
            <person name="Jiao Y."/>
            <person name="Hori C."/>
            <person name="Ishida J.K."/>
            <person name="Kasahara H."/>
            <person name="Kiba T."/>
            <person name="Kim M.S."/>
            <person name="Koo N."/>
            <person name="Laohavisit A."/>
            <person name="Lee Y.H."/>
            <person name="Lumba S."/>
            <person name="McCourt P."/>
            <person name="Mortimer J.C."/>
            <person name="Mutuku J.M."/>
            <person name="Nomura T."/>
            <person name="Sasaki-Sekimoto Y."/>
            <person name="Seto Y."/>
            <person name="Wang Y."/>
            <person name="Wakatake T."/>
            <person name="Sakakibara H."/>
            <person name="Demura T."/>
            <person name="Yamaguchi S."/>
            <person name="Yoneyama K."/>
            <person name="Manabe R.I."/>
            <person name="Nelson D.C."/>
            <person name="Schulman A.H."/>
            <person name="Timko M.P."/>
            <person name="dePamphilis C.W."/>
            <person name="Choi D."/>
            <person name="Shirasu K."/>
        </authorList>
    </citation>
    <scope>NUCLEOTIDE SEQUENCE [LARGE SCALE GENOMIC DNA]</scope>
    <source>
        <strain evidence="3">cv. UVA1</strain>
    </source>
</reference>
<feature type="region of interest" description="Disordered" evidence="1">
    <location>
        <begin position="30"/>
        <end position="54"/>
    </location>
</feature>
<evidence type="ECO:0000256" key="1">
    <source>
        <dbReference type="SAM" id="MobiDB-lite"/>
    </source>
</evidence>
<feature type="region of interest" description="Disordered" evidence="1">
    <location>
        <begin position="1"/>
        <end position="20"/>
    </location>
</feature>
<name>A0A5A7PXF0_STRAF</name>
<feature type="compositionally biased region" description="Basic and acidic residues" evidence="1">
    <location>
        <begin position="1"/>
        <end position="19"/>
    </location>
</feature>
<dbReference type="Proteomes" id="UP000325081">
    <property type="component" value="Unassembled WGS sequence"/>
</dbReference>
<comment type="caution">
    <text evidence="2">The sequence shown here is derived from an EMBL/GenBank/DDBJ whole genome shotgun (WGS) entry which is preliminary data.</text>
</comment>
<dbReference type="EMBL" id="BKCP01005394">
    <property type="protein sequence ID" value="GER37553.1"/>
    <property type="molecule type" value="Genomic_DNA"/>
</dbReference>
<organism evidence="2 3">
    <name type="scientific">Striga asiatica</name>
    <name type="common">Asiatic witchweed</name>
    <name type="synonym">Buchnera asiatica</name>
    <dbReference type="NCBI Taxonomy" id="4170"/>
    <lineage>
        <taxon>Eukaryota</taxon>
        <taxon>Viridiplantae</taxon>
        <taxon>Streptophyta</taxon>
        <taxon>Embryophyta</taxon>
        <taxon>Tracheophyta</taxon>
        <taxon>Spermatophyta</taxon>
        <taxon>Magnoliopsida</taxon>
        <taxon>eudicotyledons</taxon>
        <taxon>Gunneridae</taxon>
        <taxon>Pentapetalae</taxon>
        <taxon>asterids</taxon>
        <taxon>lamiids</taxon>
        <taxon>Lamiales</taxon>
        <taxon>Orobanchaceae</taxon>
        <taxon>Buchnereae</taxon>
        <taxon>Striga</taxon>
    </lineage>
</organism>
<evidence type="ECO:0000313" key="2">
    <source>
        <dbReference type="EMBL" id="GER37553.1"/>
    </source>
</evidence>
<keyword evidence="3" id="KW-1185">Reference proteome</keyword>
<sequence length="118" mass="12988">MFSEAADRHPNTDMTRQDRASMFFRPNLESANVARPNPPMRQPKQTTDNWSRALEGPLGYGGCARGGIPRPRGLGQAAHVGFDLARFCATPFGEGVGEDGDEVLLCIEKPRERDKGKM</sequence>
<gene>
    <name evidence="2" type="ORF">STAS_13963</name>
</gene>
<dbReference type="AlphaFoldDB" id="A0A5A7PXF0"/>
<accession>A0A5A7PXF0</accession>
<evidence type="ECO:0000313" key="3">
    <source>
        <dbReference type="Proteomes" id="UP000325081"/>
    </source>
</evidence>
<proteinExistence type="predicted"/>